<keyword evidence="3" id="KW-1185">Reference proteome</keyword>
<feature type="region of interest" description="Disordered" evidence="1">
    <location>
        <begin position="1"/>
        <end position="26"/>
    </location>
</feature>
<dbReference type="InterPro" id="IPR036388">
    <property type="entry name" value="WH-like_DNA-bd_sf"/>
</dbReference>
<sequence>MKPTSSETQDKTVAHDRAQSPASSVSRGEIDKLADFMMLAQRSCLLDLSSDLNEGKVSYAQFFLLGYLDEQESLTMTDIARKMGHSTAAATGLVDRLQKLKYVERVHAEDDRRKILVRITPKGSQLIQRLREGLVRGLSEMMAGMDEQGRDSLPFGEGGGRG</sequence>
<gene>
    <name evidence="2" type="ORF">G3M56_012295</name>
</gene>
<proteinExistence type="predicted"/>
<reference evidence="2 3" key="1">
    <citation type="submission" date="2020-12" db="EMBL/GenBank/DDBJ databases">
        <title>Sulforoseuscoccus oceanibium gen. nov., sp. nov., a representative of the phylum Verrucomicrobia with special cytoplasmic membrane, and proposal of Sulforoseuscoccusaceae fam. nov.</title>
        <authorList>
            <person name="Xi F."/>
        </authorList>
    </citation>
    <scope>NUCLEOTIDE SEQUENCE [LARGE SCALE GENOMIC DNA]</scope>
    <source>
        <strain evidence="2 3">T37</strain>
    </source>
</reference>
<dbReference type="RefSeq" id="WP_164364355.1">
    <property type="nucleotide sequence ID" value="NZ_CP066776.1"/>
</dbReference>
<dbReference type="Proteomes" id="UP000475117">
    <property type="component" value="Chromosome"/>
</dbReference>
<protein>
    <submittedName>
        <fullName evidence="2">MarR family transcriptional regulator</fullName>
    </submittedName>
</protein>
<dbReference type="AlphaFoldDB" id="A0A6B3LBQ9"/>
<evidence type="ECO:0000313" key="3">
    <source>
        <dbReference type="Proteomes" id="UP000475117"/>
    </source>
</evidence>
<dbReference type="SMART" id="SM00347">
    <property type="entry name" value="HTH_MARR"/>
    <property type="match status" value="1"/>
</dbReference>
<accession>A0A6B3LBQ9</accession>
<dbReference type="PANTHER" id="PTHR33164">
    <property type="entry name" value="TRANSCRIPTIONAL REGULATOR, MARR FAMILY"/>
    <property type="match status" value="1"/>
</dbReference>
<dbReference type="GO" id="GO:0003700">
    <property type="term" value="F:DNA-binding transcription factor activity"/>
    <property type="evidence" value="ECO:0007669"/>
    <property type="project" value="InterPro"/>
</dbReference>
<dbReference type="SUPFAM" id="SSF46785">
    <property type="entry name" value="Winged helix' DNA-binding domain"/>
    <property type="match status" value="1"/>
</dbReference>
<evidence type="ECO:0000256" key="1">
    <source>
        <dbReference type="SAM" id="MobiDB-lite"/>
    </source>
</evidence>
<dbReference type="EMBL" id="CP066776">
    <property type="protein sequence ID" value="QQL44653.1"/>
    <property type="molecule type" value="Genomic_DNA"/>
</dbReference>
<dbReference type="PROSITE" id="PS50995">
    <property type="entry name" value="HTH_MARR_2"/>
    <property type="match status" value="1"/>
</dbReference>
<evidence type="ECO:0000313" key="2">
    <source>
        <dbReference type="EMBL" id="QQL44653.1"/>
    </source>
</evidence>
<dbReference type="Gene3D" id="1.10.10.10">
    <property type="entry name" value="Winged helix-like DNA-binding domain superfamily/Winged helix DNA-binding domain"/>
    <property type="match status" value="1"/>
</dbReference>
<feature type="compositionally biased region" description="Basic and acidic residues" evidence="1">
    <location>
        <begin position="8"/>
        <end position="18"/>
    </location>
</feature>
<name>A0A6B3LBQ9_9BACT</name>
<dbReference type="InterPro" id="IPR039422">
    <property type="entry name" value="MarR/SlyA-like"/>
</dbReference>
<dbReference type="PANTHER" id="PTHR33164:SF43">
    <property type="entry name" value="HTH-TYPE TRANSCRIPTIONAL REPRESSOR YETL"/>
    <property type="match status" value="1"/>
</dbReference>
<dbReference type="InterPro" id="IPR036390">
    <property type="entry name" value="WH_DNA-bd_sf"/>
</dbReference>
<dbReference type="GO" id="GO:0006950">
    <property type="term" value="P:response to stress"/>
    <property type="evidence" value="ECO:0007669"/>
    <property type="project" value="TreeGrafter"/>
</dbReference>
<dbReference type="Pfam" id="PF12802">
    <property type="entry name" value="MarR_2"/>
    <property type="match status" value="1"/>
</dbReference>
<dbReference type="InterPro" id="IPR000835">
    <property type="entry name" value="HTH_MarR-typ"/>
</dbReference>
<organism evidence="2 3">
    <name type="scientific">Sulfuriroseicoccus oceanibius</name>
    <dbReference type="NCBI Taxonomy" id="2707525"/>
    <lineage>
        <taxon>Bacteria</taxon>
        <taxon>Pseudomonadati</taxon>
        <taxon>Verrucomicrobiota</taxon>
        <taxon>Verrucomicrobiia</taxon>
        <taxon>Verrucomicrobiales</taxon>
        <taxon>Verrucomicrobiaceae</taxon>
        <taxon>Sulfuriroseicoccus</taxon>
    </lineage>
</organism>
<dbReference type="KEGG" id="soa:G3M56_012295"/>